<evidence type="ECO:0000313" key="2">
    <source>
        <dbReference type="Proteomes" id="UP000530060"/>
    </source>
</evidence>
<dbReference type="Proteomes" id="UP000530060">
    <property type="component" value="Unassembled WGS sequence"/>
</dbReference>
<keyword evidence="2" id="KW-1185">Reference proteome</keyword>
<dbReference type="RefSeq" id="WP_031457244.1">
    <property type="nucleotide sequence ID" value="NZ_CAIJDP010000089.1"/>
</dbReference>
<sequence length="162" mass="18990">MTRVKHINPIITKICLIILVLSIASCDNSVQRPNELEYLIGTWVLDSATYPRGNDYQKVEACDYLTFLKDSAYTFKTNCGCIHLDFKGKYFLLNNPKRGLKTITLVPDIEIYEGDTIRIGYDNFDIVKISNRRLQIVRETEFFDRNDLHLRFNKNEIYKKIK</sequence>
<dbReference type="AlphaFoldDB" id="A0A6V6ZBY8"/>
<gene>
    <name evidence="1" type="ORF">FLAT13_04715</name>
</gene>
<evidence type="ECO:0000313" key="1">
    <source>
        <dbReference type="EMBL" id="CAD0009056.1"/>
    </source>
</evidence>
<protein>
    <recommendedName>
        <fullName evidence="3">Lipocalin-like domain-containing protein</fullName>
    </recommendedName>
</protein>
<accession>A0A6V6ZBY8</accession>
<dbReference type="EMBL" id="CAIJDP010000089">
    <property type="protein sequence ID" value="CAD0009056.1"/>
    <property type="molecule type" value="Genomic_DNA"/>
</dbReference>
<reference evidence="1 2" key="1">
    <citation type="submission" date="2020-06" db="EMBL/GenBank/DDBJ databases">
        <authorList>
            <person name="Criscuolo A."/>
        </authorList>
    </citation>
    <scope>NUCLEOTIDE SEQUENCE [LARGE SCALE GENOMIC DNA]</scope>
    <source>
        <strain evidence="2">CIP 111411</strain>
    </source>
</reference>
<organism evidence="1 2">
    <name type="scientific">Flavobacterium salmonis</name>
    <dbReference type="NCBI Taxonomy" id="2654844"/>
    <lineage>
        <taxon>Bacteria</taxon>
        <taxon>Pseudomonadati</taxon>
        <taxon>Bacteroidota</taxon>
        <taxon>Flavobacteriia</taxon>
        <taxon>Flavobacteriales</taxon>
        <taxon>Flavobacteriaceae</taxon>
        <taxon>Flavobacterium</taxon>
    </lineage>
</organism>
<dbReference type="PROSITE" id="PS51257">
    <property type="entry name" value="PROKAR_LIPOPROTEIN"/>
    <property type="match status" value="1"/>
</dbReference>
<proteinExistence type="predicted"/>
<name>A0A6V6ZBY8_9FLAO</name>
<comment type="caution">
    <text evidence="1">The sequence shown here is derived from an EMBL/GenBank/DDBJ whole genome shotgun (WGS) entry which is preliminary data.</text>
</comment>
<evidence type="ECO:0008006" key="3">
    <source>
        <dbReference type="Google" id="ProtNLM"/>
    </source>
</evidence>